<sequence length="95" mass="11166">MVRRQVNEESEVEEDEEGDVCRNPGDVDNPLRYPCTCSRSIKGVHQQCLLQWLNHINSRQGEGQSQFFHWRFVMYESMARLLAIGHISLQRKMIC</sequence>
<feature type="compositionally biased region" description="Acidic residues" evidence="13">
    <location>
        <begin position="8"/>
        <end position="18"/>
    </location>
</feature>
<keyword evidence="8" id="KW-0863">Zinc-finger</keyword>
<gene>
    <name evidence="15" type="ORF">FCM35_KLT19960</name>
</gene>
<dbReference type="AlphaFoldDB" id="A0A833RI58"/>
<evidence type="ECO:0000256" key="6">
    <source>
        <dbReference type="ARBA" id="ARBA00022692"/>
    </source>
</evidence>
<keyword evidence="11" id="KW-1133">Transmembrane helix</keyword>
<evidence type="ECO:0000313" key="15">
    <source>
        <dbReference type="EMBL" id="KAF3335453.1"/>
    </source>
</evidence>
<dbReference type="GO" id="GO:0061630">
    <property type="term" value="F:ubiquitin protein ligase activity"/>
    <property type="evidence" value="ECO:0007669"/>
    <property type="project" value="UniProtKB-EC"/>
</dbReference>
<dbReference type="PROSITE" id="PS51292">
    <property type="entry name" value="ZF_RING_CH"/>
    <property type="match status" value="1"/>
</dbReference>
<keyword evidence="10" id="KW-0862">Zinc</keyword>
<evidence type="ECO:0000256" key="3">
    <source>
        <dbReference type="ARBA" id="ARBA00004906"/>
    </source>
</evidence>
<dbReference type="EMBL" id="SWLB01000008">
    <property type="protein sequence ID" value="KAF3335453.1"/>
    <property type="molecule type" value="Genomic_DNA"/>
</dbReference>
<keyword evidence="6" id="KW-0812">Transmembrane</keyword>
<evidence type="ECO:0000256" key="13">
    <source>
        <dbReference type="SAM" id="MobiDB-lite"/>
    </source>
</evidence>
<feature type="domain" description="RING-CH-type" evidence="14">
    <location>
        <begin position="10"/>
        <end position="71"/>
    </location>
</feature>
<dbReference type="GO" id="GO:0008270">
    <property type="term" value="F:zinc ion binding"/>
    <property type="evidence" value="ECO:0007669"/>
    <property type="project" value="UniProtKB-KW"/>
</dbReference>
<keyword evidence="7" id="KW-0479">Metal-binding</keyword>
<evidence type="ECO:0000256" key="2">
    <source>
        <dbReference type="ARBA" id="ARBA00004141"/>
    </source>
</evidence>
<comment type="subcellular location">
    <subcellularLocation>
        <location evidence="2">Membrane</location>
        <topology evidence="2">Multi-pass membrane protein</topology>
    </subcellularLocation>
</comment>
<evidence type="ECO:0000256" key="12">
    <source>
        <dbReference type="ARBA" id="ARBA00023136"/>
    </source>
</evidence>
<evidence type="ECO:0000256" key="4">
    <source>
        <dbReference type="ARBA" id="ARBA00012483"/>
    </source>
</evidence>
<dbReference type="SUPFAM" id="SSF57850">
    <property type="entry name" value="RING/U-box"/>
    <property type="match status" value="1"/>
</dbReference>
<keyword evidence="12" id="KW-0472">Membrane</keyword>
<dbReference type="GO" id="GO:0005789">
    <property type="term" value="C:endoplasmic reticulum membrane"/>
    <property type="evidence" value="ECO:0007669"/>
    <property type="project" value="TreeGrafter"/>
</dbReference>
<evidence type="ECO:0000256" key="9">
    <source>
        <dbReference type="ARBA" id="ARBA00022786"/>
    </source>
</evidence>
<evidence type="ECO:0000256" key="5">
    <source>
        <dbReference type="ARBA" id="ARBA00022679"/>
    </source>
</evidence>
<proteinExistence type="predicted"/>
<dbReference type="InterPro" id="IPR011016">
    <property type="entry name" value="Znf_RING-CH"/>
</dbReference>
<dbReference type="OrthoDB" id="264354at2759"/>
<dbReference type="EC" id="2.3.2.27" evidence="4"/>
<comment type="catalytic activity">
    <reaction evidence="1">
        <text>S-ubiquitinyl-[E2 ubiquitin-conjugating enzyme]-L-cysteine + [acceptor protein]-L-lysine = [E2 ubiquitin-conjugating enzyme]-L-cysteine + N(6)-ubiquitinyl-[acceptor protein]-L-lysine.</text>
        <dbReference type="EC" id="2.3.2.27"/>
    </reaction>
</comment>
<evidence type="ECO:0000256" key="1">
    <source>
        <dbReference type="ARBA" id="ARBA00000900"/>
    </source>
</evidence>
<dbReference type="PANTHER" id="PTHR13145">
    <property type="entry name" value="SSM4 PROTEIN"/>
    <property type="match status" value="1"/>
</dbReference>
<protein>
    <recommendedName>
        <fullName evidence="4">RING-type E3 ubiquitin transferase</fullName>
        <ecNumber evidence="4">2.3.2.27</ecNumber>
    </recommendedName>
</protein>
<name>A0A833RI58_9POAL</name>
<keyword evidence="5" id="KW-0808">Transferase</keyword>
<accession>A0A833RI58</accession>
<keyword evidence="16" id="KW-1185">Reference proteome</keyword>
<dbReference type="PANTHER" id="PTHR13145:SF0">
    <property type="entry name" value="E3 UBIQUITIN-PROTEIN LIGASE MARCHF6"/>
    <property type="match status" value="1"/>
</dbReference>
<reference evidence="15" key="1">
    <citation type="submission" date="2020-01" db="EMBL/GenBank/DDBJ databases">
        <title>Genome sequence of Kobresia littledalei, the first chromosome-level genome in the family Cyperaceae.</title>
        <authorList>
            <person name="Qu G."/>
        </authorList>
    </citation>
    <scope>NUCLEOTIDE SEQUENCE</scope>
    <source>
        <strain evidence="15">C.B.Clarke</strain>
        <tissue evidence="15">Leaf</tissue>
    </source>
</reference>
<dbReference type="Pfam" id="PF12906">
    <property type="entry name" value="RINGv"/>
    <property type="match status" value="1"/>
</dbReference>
<feature type="region of interest" description="Disordered" evidence="13">
    <location>
        <begin position="1"/>
        <end position="25"/>
    </location>
</feature>
<comment type="pathway">
    <text evidence="3">Protein modification; protein ubiquitination.</text>
</comment>
<keyword evidence="9" id="KW-0833">Ubl conjugation pathway</keyword>
<evidence type="ECO:0000259" key="14">
    <source>
        <dbReference type="PROSITE" id="PS51292"/>
    </source>
</evidence>
<dbReference type="InterPro" id="IPR013083">
    <property type="entry name" value="Znf_RING/FYVE/PHD"/>
</dbReference>
<evidence type="ECO:0000256" key="8">
    <source>
        <dbReference type="ARBA" id="ARBA00022771"/>
    </source>
</evidence>
<evidence type="ECO:0000313" key="16">
    <source>
        <dbReference type="Proteomes" id="UP000623129"/>
    </source>
</evidence>
<organism evidence="15 16">
    <name type="scientific">Carex littledalei</name>
    <dbReference type="NCBI Taxonomy" id="544730"/>
    <lineage>
        <taxon>Eukaryota</taxon>
        <taxon>Viridiplantae</taxon>
        <taxon>Streptophyta</taxon>
        <taxon>Embryophyta</taxon>
        <taxon>Tracheophyta</taxon>
        <taxon>Spermatophyta</taxon>
        <taxon>Magnoliopsida</taxon>
        <taxon>Liliopsida</taxon>
        <taxon>Poales</taxon>
        <taxon>Cyperaceae</taxon>
        <taxon>Cyperoideae</taxon>
        <taxon>Cariceae</taxon>
        <taxon>Carex</taxon>
        <taxon>Carex subgen. Euthyceras</taxon>
    </lineage>
</organism>
<evidence type="ECO:0000256" key="10">
    <source>
        <dbReference type="ARBA" id="ARBA00022833"/>
    </source>
</evidence>
<evidence type="ECO:0000256" key="11">
    <source>
        <dbReference type="ARBA" id="ARBA00022989"/>
    </source>
</evidence>
<dbReference type="SMART" id="SM00744">
    <property type="entry name" value="RINGv"/>
    <property type="match status" value="1"/>
</dbReference>
<dbReference type="Gene3D" id="3.30.40.10">
    <property type="entry name" value="Zinc/RING finger domain, C3HC4 (zinc finger)"/>
    <property type="match status" value="1"/>
</dbReference>
<comment type="caution">
    <text evidence="15">The sequence shown here is derived from an EMBL/GenBank/DDBJ whole genome shotgun (WGS) entry which is preliminary data.</text>
</comment>
<evidence type="ECO:0000256" key="7">
    <source>
        <dbReference type="ARBA" id="ARBA00022723"/>
    </source>
</evidence>
<dbReference type="Proteomes" id="UP000623129">
    <property type="component" value="Unassembled WGS sequence"/>
</dbReference>
<dbReference type="GO" id="GO:0036503">
    <property type="term" value="P:ERAD pathway"/>
    <property type="evidence" value="ECO:0007669"/>
    <property type="project" value="TreeGrafter"/>
</dbReference>